<dbReference type="AlphaFoldDB" id="A0A0F9LGE5"/>
<organism evidence="1">
    <name type="scientific">marine sediment metagenome</name>
    <dbReference type="NCBI Taxonomy" id="412755"/>
    <lineage>
        <taxon>unclassified sequences</taxon>
        <taxon>metagenomes</taxon>
        <taxon>ecological metagenomes</taxon>
    </lineage>
</organism>
<evidence type="ECO:0000313" key="1">
    <source>
        <dbReference type="EMBL" id="KKM92563.1"/>
    </source>
</evidence>
<proteinExistence type="predicted"/>
<dbReference type="EMBL" id="LAZR01006375">
    <property type="protein sequence ID" value="KKM92563.1"/>
    <property type="molecule type" value="Genomic_DNA"/>
</dbReference>
<accession>A0A0F9LGE5</accession>
<sequence length="125" mass="13917">MAKTYSNLVSEARVLLQDTDADLKRYSDTKLIDILNRGLQDLARIRPDSMYDLYVNNDLMVPELVESSPGGGQTVWTANFGLGMQFYSPLVSYLVGVAEIVDDEYTEEGRAAFLLGQFRNSVVGI</sequence>
<reference evidence="1" key="1">
    <citation type="journal article" date="2015" name="Nature">
        <title>Complex archaea that bridge the gap between prokaryotes and eukaryotes.</title>
        <authorList>
            <person name="Spang A."/>
            <person name="Saw J.H."/>
            <person name="Jorgensen S.L."/>
            <person name="Zaremba-Niedzwiedzka K."/>
            <person name="Martijn J."/>
            <person name="Lind A.E."/>
            <person name="van Eijk R."/>
            <person name="Schleper C."/>
            <person name="Guy L."/>
            <person name="Ettema T.J."/>
        </authorList>
    </citation>
    <scope>NUCLEOTIDE SEQUENCE</scope>
</reference>
<name>A0A0F9LGE5_9ZZZZ</name>
<comment type="caution">
    <text evidence="1">The sequence shown here is derived from an EMBL/GenBank/DDBJ whole genome shotgun (WGS) entry which is preliminary data.</text>
</comment>
<gene>
    <name evidence="1" type="ORF">LCGC14_1217160</name>
</gene>
<protein>
    <submittedName>
        <fullName evidence="1">Uncharacterized protein</fullName>
    </submittedName>
</protein>